<protein>
    <submittedName>
        <fullName evidence="1">Uncharacterized protein</fullName>
    </submittedName>
</protein>
<comment type="caution">
    <text evidence="1">The sequence shown here is derived from an EMBL/GenBank/DDBJ whole genome shotgun (WGS) entry which is preliminary data.</text>
</comment>
<proteinExistence type="predicted"/>
<evidence type="ECO:0000313" key="1">
    <source>
        <dbReference type="EMBL" id="KAJ1890863.1"/>
    </source>
</evidence>
<dbReference type="Proteomes" id="UP001150581">
    <property type="component" value="Unassembled WGS sequence"/>
</dbReference>
<organism evidence="1 2">
    <name type="scientific">Kickxella alabastrina</name>
    <dbReference type="NCBI Taxonomy" id="61397"/>
    <lineage>
        <taxon>Eukaryota</taxon>
        <taxon>Fungi</taxon>
        <taxon>Fungi incertae sedis</taxon>
        <taxon>Zoopagomycota</taxon>
        <taxon>Kickxellomycotina</taxon>
        <taxon>Kickxellomycetes</taxon>
        <taxon>Kickxellales</taxon>
        <taxon>Kickxellaceae</taxon>
        <taxon>Kickxella</taxon>
    </lineage>
</organism>
<sequence length="178" mass="19269">MSTNKVTQALKSSVLIEKPRINAELTLDKKLILDVLLLIIAGGSIGIQGSVNGSMSIHVNGGFSAWLTFAMGSFILFVCFMIETRGGKSIDWRNAFKTAPWWCWLGGIPGATFVLFITLFIPYRGAAVVNGITICAQMLISLIVDSFAFFECKHRPATIPRIIGMCLLIAGVLMVALG</sequence>
<reference evidence="1" key="1">
    <citation type="submission" date="2022-07" db="EMBL/GenBank/DDBJ databases">
        <title>Phylogenomic reconstructions and comparative analyses of Kickxellomycotina fungi.</title>
        <authorList>
            <person name="Reynolds N.K."/>
            <person name="Stajich J.E."/>
            <person name="Barry K."/>
            <person name="Grigoriev I.V."/>
            <person name="Crous P."/>
            <person name="Smith M.E."/>
        </authorList>
    </citation>
    <scope>NUCLEOTIDE SEQUENCE</scope>
    <source>
        <strain evidence="1">Benny 63K</strain>
    </source>
</reference>
<keyword evidence="2" id="KW-1185">Reference proteome</keyword>
<name>A0ACC1ID94_9FUNG</name>
<gene>
    <name evidence="1" type="ORF">LPJ66_007240</name>
</gene>
<evidence type="ECO:0000313" key="2">
    <source>
        <dbReference type="Proteomes" id="UP001150581"/>
    </source>
</evidence>
<dbReference type="EMBL" id="JANBPG010001263">
    <property type="protein sequence ID" value="KAJ1890863.1"/>
    <property type="molecule type" value="Genomic_DNA"/>
</dbReference>
<accession>A0ACC1ID94</accession>